<feature type="transmembrane region" description="Helical" evidence="1">
    <location>
        <begin position="198"/>
        <end position="215"/>
    </location>
</feature>
<sequence>AANIWFVEDETRLNNANFDPIVPLTCLDGFLMRFDAIYTNETASAGKYESFEDETALAGAMEISVASFDDNGYIYVGHDSGQESFSPGDLDDYRQIVERVWYIKTNGDIPDTTIIQFHINPEMSELSDYGLIFSSAVPTETEDYTSVAQASVVDMANDIIQFELSSAQLQNGYYTLATTKAPETPDEQAHVVPTLNEYGMILFLGLLLIGSLRQMQRRRA</sequence>
<evidence type="ECO:0000313" key="3">
    <source>
        <dbReference type="Proteomes" id="UP000189670"/>
    </source>
</evidence>
<proteinExistence type="predicted"/>
<keyword evidence="1" id="KW-0812">Transmembrane</keyword>
<evidence type="ECO:0000313" key="2">
    <source>
        <dbReference type="EMBL" id="ETR66361.1"/>
    </source>
</evidence>
<evidence type="ECO:0000256" key="1">
    <source>
        <dbReference type="SAM" id="Phobius"/>
    </source>
</evidence>
<keyword evidence="1" id="KW-1133">Transmembrane helix</keyword>
<dbReference type="Proteomes" id="UP000189670">
    <property type="component" value="Unassembled WGS sequence"/>
</dbReference>
<keyword evidence="1" id="KW-0472">Membrane</keyword>
<organism evidence="2 3">
    <name type="scientific">Candidatus Magnetoglobus multicellularis str. Araruama</name>
    <dbReference type="NCBI Taxonomy" id="890399"/>
    <lineage>
        <taxon>Bacteria</taxon>
        <taxon>Pseudomonadati</taxon>
        <taxon>Thermodesulfobacteriota</taxon>
        <taxon>Desulfobacteria</taxon>
        <taxon>Desulfobacterales</taxon>
        <taxon>Desulfobacteraceae</taxon>
        <taxon>Candidatus Magnetoglobus</taxon>
    </lineage>
</organism>
<protein>
    <submittedName>
        <fullName evidence="2">Uncharacterized protein</fullName>
    </submittedName>
</protein>
<name>A0A1V1NUW9_9BACT</name>
<accession>A0A1V1NUW9</accession>
<dbReference type="EMBL" id="ATBP01002036">
    <property type="protein sequence ID" value="ETR66361.1"/>
    <property type="molecule type" value="Genomic_DNA"/>
</dbReference>
<dbReference type="AlphaFoldDB" id="A0A1V1NUW9"/>
<gene>
    <name evidence="2" type="ORF">OMM_12887</name>
</gene>
<reference evidence="3" key="1">
    <citation type="submission" date="2012-11" db="EMBL/GenBank/DDBJ databases">
        <authorList>
            <person name="Lucero-Rivera Y.E."/>
            <person name="Tovar-Ramirez D."/>
        </authorList>
    </citation>
    <scope>NUCLEOTIDE SEQUENCE [LARGE SCALE GENOMIC DNA]</scope>
    <source>
        <strain evidence="3">Araruama</strain>
    </source>
</reference>
<comment type="caution">
    <text evidence="2">The sequence shown here is derived from an EMBL/GenBank/DDBJ whole genome shotgun (WGS) entry which is preliminary data.</text>
</comment>
<feature type="non-terminal residue" evidence="2">
    <location>
        <position position="1"/>
    </location>
</feature>